<dbReference type="SUPFAM" id="SSF51126">
    <property type="entry name" value="Pectin lyase-like"/>
    <property type="match status" value="1"/>
</dbReference>
<sequence>MKPSEPAAAVAGVPETAAAEVVAAAVAAGAQEADATEMVAPLSRRSFVRRGALVAGAAGGAAMLAGAGAVAPTAATAAFAAGSDDFHVSRYGAVGDGRTDDTAAIQAAIDAAYAHAAGGAGHGRVLFDAKTYALAGAPRRGNSGPLTVSAQLTIPTRVSGEMVNIELVGAGTQQGKQDVFGVGQQRGGTLLLSTVTARWSGHSEGLPPAVLAAARGNDWGGFGRITVAISGIAICTQSDPTLIGINMMWAPQVRITSVRVDTTDDLVRVAEPTHTWSTGIVLPYVSNNAMIYLRDISIVGYHTGLIFSEHTDASSVLMFGCKVGLAPFGVRAHTARFGLVTVEWCPTVLSQVDWSLGRVACTGGENMVFQLIDVEEYNGFAGSMGWATQDQHVYDPNSKFYGWIRFARSSPGIPLAVSGGRHLDIRELHLL</sequence>
<dbReference type="EMBL" id="JAWSTH010000010">
    <property type="protein sequence ID" value="MDW5593905.1"/>
    <property type="molecule type" value="Genomic_DNA"/>
</dbReference>
<dbReference type="Pfam" id="PF12708">
    <property type="entry name" value="Pect-lyase_RHGA_epim"/>
    <property type="match status" value="1"/>
</dbReference>
<dbReference type="PROSITE" id="PS51318">
    <property type="entry name" value="TAT"/>
    <property type="match status" value="1"/>
</dbReference>
<dbReference type="RefSeq" id="WP_318596164.1">
    <property type="nucleotide sequence ID" value="NZ_JAWSTH010000010.1"/>
</dbReference>
<dbReference type="GO" id="GO:0016787">
    <property type="term" value="F:hydrolase activity"/>
    <property type="evidence" value="ECO:0007669"/>
    <property type="project" value="UniProtKB-KW"/>
</dbReference>
<comment type="caution">
    <text evidence="2">The sequence shown here is derived from an EMBL/GenBank/DDBJ whole genome shotgun (WGS) entry which is preliminary data.</text>
</comment>
<protein>
    <submittedName>
        <fullName evidence="2">Glycosyl hydrolase family 28-related protein</fullName>
    </submittedName>
</protein>
<organism evidence="2 3">
    <name type="scientific">Conexibacter stalactiti</name>
    <dbReference type="NCBI Taxonomy" id="1940611"/>
    <lineage>
        <taxon>Bacteria</taxon>
        <taxon>Bacillati</taxon>
        <taxon>Actinomycetota</taxon>
        <taxon>Thermoleophilia</taxon>
        <taxon>Solirubrobacterales</taxon>
        <taxon>Conexibacteraceae</taxon>
        <taxon>Conexibacter</taxon>
    </lineage>
</organism>
<evidence type="ECO:0000259" key="1">
    <source>
        <dbReference type="Pfam" id="PF12708"/>
    </source>
</evidence>
<dbReference type="InterPro" id="IPR006311">
    <property type="entry name" value="TAT_signal"/>
</dbReference>
<reference evidence="3" key="1">
    <citation type="submission" date="2023-07" db="EMBL/GenBank/DDBJ databases">
        <title>Conexibacter stalactiti sp. nov., isolated from stalactites in a lava cave and emended description of the genus Conexibacter.</title>
        <authorList>
            <person name="Lee S.D."/>
        </authorList>
    </citation>
    <scope>NUCLEOTIDE SEQUENCE [LARGE SCALE GENOMIC DNA]</scope>
    <source>
        <strain evidence="3">KCTC 39840</strain>
    </source>
</reference>
<reference evidence="2 3" key="2">
    <citation type="submission" date="2023-10" db="EMBL/GenBank/DDBJ databases">
        <authorList>
            <person name="Han X.F."/>
        </authorList>
    </citation>
    <scope>NUCLEOTIDE SEQUENCE [LARGE SCALE GENOMIC DNA]</scope>
    <source>
        <strain evidence="2 3">KCTC 39840</strain>
    </source>
</reference>
<keyword evidence="3" id="KW-1185">Reference proteome</keyword>
<dbReference type="InterPro" id="IPR011050">
    <property type="entry name" value="Pectin_lyase_fold/virulence"/>
</dbReference>
<dbReference type="InterPro" id="IPR012334">
    <property type="entry name" value="Pectin_lyas_fold"/>
</dbReference>
<evidence type="ECO:0000313" key="3">
    <source>
        <dbReference type="Proteomes" id="UP001284601"/>
    </source>
</evidence>
<dbReference type="Gene3D" id="2.160.20.10">
    <property type="entry name" value="Single-stranded right-handed beta-helix, Pectin lyase-like"/>
    <property type="match status" value="1"/>
</dbReference>
<feature type="domain" description="Rhamnogalacturonase A/B/Epimerase-like pectate lyase" evidence="1">
    <location>
        <begin position="88"/>
        <end position="116"/>
    </location>
</feature>
<proteinExistence type="predicted"/>
<keyword evidence="2" id="KW-0378">Hydrolase</keyword>
<dbReference type="InterPro" id="IPR024535">
    <property type="entry name" value="RHGA/B-epi-like_pectate_lyase"/>
</dbReference>
<evidence type="ECO:0000313" key="2">
    <source>
        <dbReference type="EMBL" id="MDW5593905.1"/>
    </source>
</evidence>
<name>A0ABU4HKS4_9ACTN</name>
<accession>A0ABU4HKS4</accession>
<dbReference type="Proteomes" id="UP001284601">
    <property type="component" value="Unassembled WGS sequence"/>
</dbReference>
<gene>
    <name evidence="2" type="ORF">R7226_06140</name>
</gene>